<dbReference type="Proteomes" id="UP001586593">
    <property type="component" value="Unassembled WGS sequence"/>
</dbReference>
<feature type="region of interest" description="Disordered" evidence="1">
    <location>
        <begin position="147"/>
        <end position="170"/>
    </location>
</feature>
<dbReference type="EMBL" id="JAZHXJ010001367">
    <property type="protein sequence ID" value="KAL1844930.1"/>
    <property type="molecule type" value="Genomic_DNA"/>
</dbReference>
<proteinExistence type="predicted"/>
<reference evidence="2 3" key="1">
    <citation type="journal article" date="2024" name="Commun. Biol.">
        <title>Comparative genomic analysis of thermophilic fungi reveals convergent evolutionary adaptations and gene losses.</title>
        <authorList>
            <person name="Steindorff A.S."/>
            <person name="Aguilar-Pontes M.V."/>
            <person name="Robinson A.J."/>
            <person name="Andreopoulos B."/>
            <person name="LaButti K."/>
            <person name="Kuo A."/>
            <person name="Mondo S."/>
            <person name="Riley R."/>
            <person name="Otillar R."/>
            <person name="Haridas S."/>
            <person name="Lipzen A."/>
            <person name="Grimwood J."/>
            <person name="Schmutz J."/>
            <person name="Clum A."/>
            <person name="Reid I.D."/>
            <person name="Moisan M.C."/>
            <person name="Butler G."/>
            <person name="Nguyen T.T.M."/>
            <person name="Dewar K."/>
            <person name="Conant G."/>
            <person name="Drula E."/>
            <person name="Henrissat B."/>
            <person name="Hansel C."/>
            <person name="Singer S."/>
            <person name="Hutchinson M.I."/>
            <person name="de Vries R.P."/>
            <person name="Natvig D.O."/>
            <person name="Powell A.J."/>
            <person name="Tsang A."/>
            <person name="Grigoriev I.V."/>
        </authorList>
    </citation>
    <scope>NUCLEOTIDE SEQUENCE [LARGE SCALE GENOMIC DNA]</scope>
    <source>
        <strain evidence="2 3">ATCC 24622</strain>
    </source>
</reference>
<name>A0ABR3VTC7_9PEZI</name>
<evidence type="ECO:0000313" key="2">
    <source>
        <dbReference type="EMBL" id="KAL1844930.1"/>
    </source>
</evidence>
<sequence>MAENKKVRTPAIQRFPLPKNIVHLHLHRRRSLVHGRPRRTHRRCCRLLPSSSRVGSVLLVCDEHPQPRESLEQAARKVLAHVVAADDVGRVDACALQPVVAVVVPHAVPGRREVEPTKRVVGSSRGRRGGGRLALVLQTANRELAGHHRRSVHACSSSSSSSSSRRGGWARGRGDVAELLATLLELDT</sequence>
<accession>A0ABR3VTC7</accession>
<protein>
    <submittedName>
        <fullName evidence="2">Uncharacterized protein</fullName>
    </submittedName>
</protein>
<evidence type="ECO:0000313" key="3">
    <source>
        <dbReference type="Proteomes" id="UP001586593"/>
    </source>
</evidence>
<evidence type="ECO:0000256" key="1">
    <source>
        <dbReference type="SAM" id="MobiDB-lite"/>
    </source>
</evidence>
<gene>
    <name evidence="2" type="ORF">VTK73DRAFT_1486</name>
</gene>
<keyword evidence="3" id="KW-1185">Reference proteome</keyword>
<comment type="caution">
    <text evidence="2">The sequence shown here is derived from an EMBL/GenBank/DDBJ whole genome shotgun (WGS) entry which is preliminary data.</text>
</comment>
<organism evidence="2 3">
    <name type="scientific">Phialemonium thermophilum</name>
    <dbReference type="NCBI Taxonomy" id="223376"/>
    <lineage>
        <taxon>Eukaryota</taxon>
        <taxon>Fungi</taxon>
        <taxon>Dikarya</taxon>
        <taxon>Ascomycota</taxon>
        <taxon>Pezizomycotina</taxon>
        <taxon>Sordariomycetes</taxon>
        <taxon>Sordariomycetidae</taxon>
        <taxon>Cephalothecales</taxon>
        <taxon>Cephalothecaceae</taxon>
        <taxon>Phialemonium</taxon>
    </lineage>
</organism>